<comment type="similarity">
    <text evidence="1 4">Belongs to the glycerate kinase type-1 family.</text>
</comment>
<name>A0ABX3KSR5_SALCS</name>
<proteinExistence type="inferred from homology"/>
<dbReference type="Proteomes" id="UP000189431">
    <property type="component" value="Unassembled WGS sequence"/>
</dbReference>
<evidence type="ECO:0008006" key="7">
    <source>
        <dbReference type="Google" id="ProtNLM"/>
    </source>
</evidence>
<evidence type="ECO:0000313" key="5">
    <source>
        <dbReference type="EMBL" id="OOF34785.1"/>
    </source>
</evidence>
<dbReference type="Gene3D" id="3.40.50.10350">
    <property type="entry name" value="Glycerate kinase, domain 1"/>
    <property type="match status" value="1"/>
</dbReference>
<evidence type="ECO:0000313" key="6">
    <source>
        <dbReference type="Proteomes" id="UP000189431"/>
    </source>
</evidence>
<dbReference type="PIRSF" id="PIRSF006078">
    <property type="entry name" value="GlxK"/>
    <property type="match status" value="1"/>
</dbReference>
<organism evidence="5 6">
    <name type="scientific">Salinivibrio costicola subsp. alcaliphilus</name>
    <dbReference type="NCBI Taxonomy" id="272773"/>
    <lineage>
        <taxon>Bacteria</taxon>
        <taxon>Pseudomonadati</taxon>
        <taxon>Pseudomonadota</taxon>
        <taxon>Gammaproteobacteria</taxon>
        <taxon>Vibrionales</taxon>
        <taxon>Vibrionaceae</taxon>
        <taxon>Salinivibrio</taxon>
    </lineage>
</organism>
<evidence type="ECO:0000256" key="1">
    <source>
        <dbReference type="ARBA" id="ARBA00006284"/>
    </source>
</evidence>
<evidence type="ECO:0000256" key="4">
    <source>
        <dbReference type="PIRNR" id="PIRNR006078"/>
    </source>
</evidence>
<dbReference type="InterPro" id="IPR004381">
    <property type="entry name" value="Glycerate_kinase"/>
</dbReference>
<dbReference type="RefSeq" id="WP_077669151.1">
    <property type="nucleotide sequence ID" value="NZ_MUFR01000007.1"/>
</dbReference>
<gene>
    <name evidence="5" type="ORF">BZJ21_03720</name>
</gene>
<dbReference type="Gene3D" id="3.90.1510.10">
    <property type="entry name" value="Glycerate kinase, domain 2"/>
    <property type="match status" value="1"/>
</dbReference>
<protein>
    <recommendedName>
        <fullName evidence="7">Glycerate kinase</fullName>
    </recommendedName>
</protein>
<sequence length="378" mass="39088">MHIVIAPDSFKESLSAPQVANAIQTGMAAALPNATFSLLPMADGGEGFAQSMLERLGGERFHCDVTGPDFRPVTASFVINREQRLAVLDVASASGLPLMPSTAKNPLHTTSLGTGELIRAALDHDIDEIIIGLGGSATNDAGAGILTALGARLLDGAGKPIIPTGHGLGALMTLDLSTLDSRLRAVTLTAACDVDNPLCGPDGAATVFGPQKGATVSHIRSLEQHLHRFARICHYQLGHAIAHFPGAGAAGGIGAALGGLLNAQLVPGVELLLTRTHAYSTLAQADWIITGEGRVDGQTQHGKVPMALARIGQSHHIPVVVIAGSVGDNCDTLYQHGVKAIFPIQPGPCSLSEALVNTASNVTRTTENIARLMDNPIN</sequence>
<accession>A0ABX3KSR5</accession>
<dbReference type="SUPFAM" id="SSF110738">
    <property type="entry name" value="Glycerate kinase I"/>
    <property type="match status" value="1"/>
</dbReference>
<evidence type="ECO:0000256" key="3">
    <source>
        <dbReference type="ARBA" id="ARBA00022777"/>
    </source>
</evidence>
<keyword evidence="2 4" id="KW-0808">Transferase</keyword>
<dbReference type="InterPro" id="IPR018197">
    <property type="entry name" value="Glycerate_kinase_RE-like"/>
</dbReference>
<keyword evidence="6" id="KW-1185">Reference proteome</keyword>
<dbReference type="InterPro" id="IPR036129">
    <property type="entry name" value="Glycerate_kinase_sf"/>
</dbReference>
<dbReference type="Pfam" id="PF02595">
    <property type="entry name" value="Gly_kinase"/>
    <property type="match status" value="1"/>
</dbReference>
<dbReference type="InterPro" id="IPR018193">
    <property type="entry name" value="Glyc_kinase_flavodox-like_fold"/>
</dbReference>
<keyword evidence="3 4" id="KW-0418">Kinase</keyword>
<dbReference type="EMBL" id="MUFR01000007">
    <property type="protein sequence ID" value="OOF34785.1"/>
    <property type="molecule type" value="Genomic_DNA"/>
</dbReference>
<evidence type="ECO:0000256" key="2">
    <source>
        <dbReference type="ARBA" id="ARBA00022679"/>
    </source>
</evidence>
<dbReference type="NCBIfam" id="TIGR00045">
    <property type="entry name" value="glycerate kinase"/>
    <property type="match status" value="1"/>
</dbReference>
<comment type="caution">
    <text evidence="5">The sequence shown here is derived from an EMBL/GenBank/DDBJ whole genome shotgun (WGS) entry which is preliminary data.</text>
</comment>
<reference evidence="6" key="1">
    <citation type="submission" date="2017-01" db="EMBL/GenBank/DDBJ databases">
        <title>Draft genome of the species Salinivibrio costicola subsp. alcaliphilus.</title>
        <authorList>
            <person name="Lopez-Hermoso C."/>
            <person name="De La Haba R."/>
            <person name="Sanchez-Porro C."/>
            <person name="Ventosa A."/>
        </authorList>
    </citation>
    <scope>NUCLEOTIDE SEQUENCE [LARGE SCALE GENOMIC DNA]</scope>
    <source>
        <strain evidence="6">CBH448</strain>
    </source>
</reference>
<dbReference type="PANTHER" id="PTHR21599">
    <property type="entry name" value="GLYCERATE KINASE"/>
    <property type="match status" value="1"/>
</dbReference>
<dbReference type="PANTHER" id="PTHR21599:SF0">
    <property type="entry name" value="GLYCERATE KINASE"/>
    <property type="match status" value="1"/>
</dbReference>